<evidence type="ECO:0000313" key="3">
    <source>
        <dbReference type="Proteomes" id="UP000494206"/>
    </source>
</evidence>
<dbReference type="PANTHER" id="PTHR34932:SF1">
    <property type="entry name" value="TRPL TRANSLOCATION DEFECT PROTEIN 14"/>
    <property type="match status" value="1"/>
</dbReference>
<reference evidence="2 3" key="1">
    <citation type="submission" date="2020-04" db="EMBL/GenBank/DDBJ databases">
        <authorList>
            <person name="Laetsch R D."/>
            <person name="Stevens L."/>
            <person name="Kumar S."/>
            <person name="Blaxter L. M."/>
        </authorList>
    </citation>
    <scope>NUCLEOTIDE SEQUENCE [LARGE SCALE GENOMIC DNA]</scope>
</reference>
<comment type="caution">
    <text evidence="2">The sequence shown here is derived from an EMBL/GenBank/DDBJ whole genome shotgun (WGS) entry which is preliminary data.</text>
</comment>
<sequence length="446" mass="51582">MPRAKSLPYFMTARSVHRRIPVLNGQRLRRPVARRSISGETCRAVAGSRKVYKIVLTGGPCGGKTTAQVRLATFFESLGWKVFTVPETATILLGGRVKFSELDSDQSYIFQRDLLATMRQIEDTFFNQAHAIKDRNVLVICDRGCMDPSAYSSPEDWKRMLAELNYDEFDLRCSRYDQIAHLVTAADGAEKYYTLANNAVRSEGISAAIELDKKTRSVWIGHPYLDIIDNRFTGSFDDKVNKLIQVVCDRTGVRSGDRLDKNSKKRKWLVSHCDFENFGKYEEFELEHYYLLSDDPKYQVRLRRRTQNKRSTYTLTNREYFAESGDSVETRMQITERDFHSYLALKDKSRSKIFKDRRCFMYGNQYFNLDMYKDPLPPQANRKLMFLETYTTVPVGTPLPEGSMPAFLKIEKEITGDSQYSMYSLARYGHCASKTEFQGADKYRDD</sequence>
<proteinExistence type="predicted"/>
<dbReference type="SUPFAM" id="SSF55154">
    <property type="entry name" value="CYTH-like phosphatases"/>
    <property type="match status" value="1"/>
</dbReference>
<dbReference type="Proteomes" id="UP000494206">
    <property type="component" value="Unassembled WGS sequence"/>
</dbReference>
<dbReference type="GO" id="GO:0045494">
    <property type="term" value="P:photoreceptor cell maintenance"/>
    <property type="evidence" value="ECO:0007669"/>
    <property type="project" value="TreeGrafter"/>
</dbReference>
<dbReference type="AlphaFoldDB" id="A0A8S1E790"/>
<dbReference type="InterPro" id="IPR038727">
    <property type="entry name" value="NadR/Ttd14_AAA_dom"/>
</dbReference>
<dbReference type="GO" id="GO:0035091">
    <property type="term" value="F:phosphatidylinositol binding"/>
    <property type="evidence" value="ECO:0007669"/>
    <property type="project" value="TreeGrafter"/>
</dbReference>
<dbReference type="SUPFAM" id="SSF52540">
    <property type="entry name" value="P-loop containing nucleoside triphosphate hydrolases"/>
    <property type="match status" value="1"/>
</dbReference>
<dbReference type="Gene3D" id="2.40.320.10">
    <property type="entry name" value="Hypothetical Protein Pfu-838710-001"/>
    <property type="match status" value="1"/>
</dbReference>
<dbReference type="Gene3D" id="3.40.50.300">
    <property type="entry name" value="P-loop containing nucleotide triphosphate hydrolases"/>
    <property type="match status" value="1"/>
</dbReference>
<dbReference type="FunFam" id="3.40.50.300:FF:001321">
    <property type="entry name" value="Uncharacterized protein, isoform B"/>
    <property type="match status" value="1"/>
</dbReference>
<protein>
    <recommendedName>
        <fullName evidence="1">NadR/Ttd14 AAA domain-containing protein</fullName>
    </recommendedName>
</protein>
<dbReference type="InterPro" id="IPR033469">
    <property type="entry name" value="CYTH-like_dom_sf"/>
</dbReference>
<dbReference type="InterPro" id="IPR027417">
    <property type="entry name" value="P-loop_NTPase"/>
</dbReference>
<gene>
    <name evidence="2" type="ORF">CBOVIS_LOCUS1043</name>
</gene>
<organism evidence="2 3">
    <name type="scientific">Caenorhabditis bovis</name>
    <dbReference type="NCBI Taxonomy" id="2654633"/>
    <lineage>
        <taxon>Eukaryota</taxon>
        <taxon>Metazoa</taxon>
        <taxon>Ecdysozoa</taxon>
        <taxon>Nematoda</taxon>
        <taxon>Chromadorea</taxon>
        <taxon>Rhabditida</taxon>
        <taxon>Rhabditina</taxon>
        <taxon>Rhabditomorpha</taxon>
        <taxon>Rhabditoidea</taxon>
        <taxon>Rhabditidae</taxon>
        <taxon>Peloderinae</taxon>
        <taxon>Caenorhabditis</taxon>
    </lineage>
</organism>
<dbReference type="Pfam" id="PF13521">
    <property type="entry name" value="AAA_28"/>
    <property type="match status" value="1"/>
</dbReference>
<dbReference type="PANTHER" id="PTHR34932">
    <property type="entry name" value="TRPL TRANSLOCATION DEFECT PROTEIN 14"/>
    <property type="match status" value="1"/>
</dbReference>
<dbReference type="OrthoDB" id="6375174at2759"/>
<dbReference type="InterPro" id="IPR053227">
    <property type="entry name" value="TRPL-trafficking_regulator"/>
</dbReference>
<dbReference type="GO" id="GO:0005525">
    <property type="term" value="F:GTP binding"/>
    <property type="evidence" value="ECO:0007669"/>
    <property type="project" value="TreeGrafter"/>
</dbReference>
<feature type="domain" description="NadR/Ttd14 AAA" evidence="1">
    <location>
        <begin position="53"/>
        <end position="230"/>
    </location>
</feature>
<name>A0A8S1E790_9PELO</name>
<dbReference type="GO" id="GO:0070300">
    <property type="term" value="F:phosphatidic acid binding"/>
    <property type="evidence" value="ECO:0007669"/>
    <property type="project" value="TreeGrafter"/>
</dbReference>
<evidence type="ECO:0000259" key="1">
    <source>
        <dbReference type="Pfam" id="PF13521"/>
    </source>
</evidence>
<keyword evidence="3" id="KW-1185">Reference proteome</keyword>
<dbReference type="EMBL" id="CADEPM010000001">
    <property type="protein sequence ID" value="CAB3397665.1"/>
    <property type="molecule type" value="Genomic_DNA"/>
</dbReference>
<evidence type="ECO:0000313" key="2">
    <source>
        <dbReference type="EMBL" id="CAB3397665.1"/>
    </source>
</evidence>
<accession>A0A8S1E790</accession>